<keyword evidence="6" id="KW-0285">Flavoprotein</keyword>
<dbReference type="Pfam" id="PF08447">
    <property type="entry name" value="PAS_3"/>
    <property type="match status" value="2"/>
</dbReference>
<dbReference type="InterPro" id="IPR000014">
    <property type="entry name" value="PAS"/>
</dbReference>
<evidence type="ECO:0000313" key="18">
    <source>
        <dbReference type="EMBL" id="MCR0983039.1"/>
    </source>
</evidence>
<dbReference type="CDD" id="cd00130">
    <property type="entry name" value="PAS"/>
    <property type="match status" value="2"/>
</dbReference>
<dbReference type="PROSITE" id="PS50112">
    <property type="entry name" value="PAS"/>
    <property type="match status" value="1"/>
</dbReference>
<evidence type="ECO:0000256" key="11">
    <source>
        <dbReference type="ARBA" id="ARBA00022777"/>
    </source>
</evidence>
<dbReference type="RefSeq" id="WP_257716703.1">
    <property type="nucleotide sequence ID" value="NZ_JANJOU010000009.1"/>
</dbReference>
<keyword evidence="7" id="KW-0288">FMN</keyword>
<dbReference type="InterPro" id="IPR013655">
    <property type="entry name" value="PAS_fold_3"/>
</dbReference>
<keyword evidence="5" id="KW-0716">Sensory transduction</keyword>
<name>A0ABT1X4K7_9PROT</name>
<evidence type="ECO:0000256" key="7">
    <source>
        <dbReference type="ARBA" id="ARBA00022643"/>
    </source>
</evidence>
<evidence type="ECO:0000256" key="15">
    <source>
        <dbReference type="ARBA" id="ARBA00023170"/>
    </source>
</evidence>
<dbReference type="PANTHER" id="PTHR41523:SF8">
    <property type="entry name" value="ETHYLENE RESPONSE SENSOR PROTEIN"/>
    <property type="match status" value="1"/>
</dbReference>
<evidence type="ECO:0000259" key="17">
    <source>
        <dbReference type="PROSITE" id="PS50113"/>
    </source>
</evidence>
<keyword evidence="15" id="KW-0675">Receptor</keyword>
<keyword evidence="9" id="KW-0677">Repeat</keyword>
<dbReference type="InterPro" id="IPR035965">
    <property type="entry name" value="PAS-like_dom_sf"/>
</dbReference>
<evidence type="ECO:0000256" key="10">
    <source>
        <dbReference type="ARBA" id="ARBA00022741"/>
    </source>
</evidence>
<evidence type="ECO:0000256" key="3">
    <source>
        <dbReference type="ARBA" id="ARBA00022543"/>
    </source>
</evidence>
<evidence type="ECO:0000256" key="6">
    <source>
        <dbReference type="ARBA" id="ARBA00022630"/>
    </source>
</evidence>
<evidence type="ECO:0000256" key="12">
    <source>
        <dbReference type="ARBA" id="ARBA00022840"/>
    </source>
</evidence>
<comment type="catalytic activity">
    <reaction evidence="1">
        <text>ATP + protein L-histidine = ADP + protein N-phospho-L-histidine.</text>
        <dbReference type="EC" id="2.7.13.3"/>
    </reaction>
</comment>
<dbReference type="PROSITE" id="PS50113">
    <property type="entry name" value="PAC"/>
    <property type="match status" value="2"/>
</dbReference>
<keyword evidence="8" id="KW-0808">Transferase</keyword>
<dbReference type="Gene3D" id="3.30.450.20">
    <property type="entry name" value="PAS domain"/>
    <property type="match status" value="2"/>
</dbReference>
<dbReference type="EMBL" id="JANJOU010000009">
    <property type="protein sequence ID" value="MCR0983039.1"/>
    <property type="molecule type" value="Genomic_DNA"/>
</dbReference>
<keyword evidence="19" id="KW-1185">Reference proteome</keyword>
<dbReference type="NCBIfam" id="TIGR00229">
    <property type="entry name" value="sensory_box"/>
    <property type="match status" value="1"/>
</dbReference>
<feature type="domain" description="PAC" evidence="17">
    <location>
        <begin position="222"/>
        <end position="274"/>
    </location>
</feature>
<keyword evidence="11" id="KW-0418">Kinase</keyword>
<dbReference type="EC" id="2.7.13.3" evidence="2"/>
<dbReference type="InterPro" id="IPR001610">
    <property type="entry name" value="PAC"/>
</dbReference>
<keyword evidence="14" id="KW-0843">Virulence</keyword>
<evidence type="ECO:0000256" key="9">
    <source>
        <dbReference type="ARBA" id="ARBA00022737"/>
    </source>
</evidence>
<protein>
    <recommendedName>
        <fullName evidence="2">histidine kinase</fullName>
        <ecNumber evidence="2">2.7.13.3</ecNumber>
    </recommendedName>
</protein>
<evidence type="ECO:0000256" key="1">
    <source>
        <dbReference type="ARBA" id="ARBA00000085"/>
    </source>
</evidence>
<dbReference type="Proteomes" id="UP001524642">
    <property type="component" value="Unassembled WGS sequence"/>
</dbReference>
<dbReference type="Gene3D" id="2.10.70.100">
    <property type="match status" value="1"/>
</dbReference>
<dbReference type="Pfam" id="PF07536">
    <property type="entry name" value="HWE_HK"/>
    <property type="match status" value="1"/>
</dbReference>
<evidence type="ECO:0000256" key="8">
    <source>
        <dbReference type="ARBA" id="ARBA00022679"/>
    </source>
</evidence>
<reference evidence="18 19" key="1">
    <citation type="submission" date="2022-06" db="EMBL/GenBank/DDBJ databases">
        <title>Roseomonas CN29.</title>
        <authorList>
            <person name="Cheng Y."/>
            <person name="He X."/>
        </authorList>
    </citation>
    <scope>NUCLEOTIDE SEQUENCE [LARGE SCALE GENOMIC DNA]</scope>
    <source>
        <strain evidence="18 19">CN29</strain>
    </source>
</reference>
<evidence type="ECO:0000256" key="2">
    <source>
        <dbReference type="ARBA" id="ARBA00012438"/>
    </source>
</evidence>
<keyword evidence="12" id="KW-0067">ATP-binding</keyword>
<proteinExistence type="predicted"/>
<dbReference type="SMART" id="SM00911">
    <property type="entry name" value="HWE_HK"/>
    <property type="match status" value="1"/>
</dbReference>
<sequence length="480" mass="53007">MTADPASLLGDHSPRSWAEERLALALEASGIAGAWDWDAETDLIHGDARACALHGMDPALGRRGAPGPDLLVHVVPEDRPALDRALASALAGRTPLNIAYRTWPPGGDVTWVQLRGRVLRDGRGTATRLAGVALDISDQKDIEAALRESEARFRAIAETMPQAVWSTTPDGRADYFNSRWYEVTGARLGTSDAQGWLEFVHPDDRPLAEERWLRAIETGDLYEVEYRLRMADGVWRWFLTRGLPVRNARGRITRWFGTCTDIHDIRSAAEEREVLSHELSHRIKNIFSVITSLISLSARGYPEAGDFAADLRGRINALARAHEFARPHSQASQPTPHGHTLFGFLKEILSPYDPTPGEVPRIGIEGQDRHFDDTAATPLALFFHELATNAAKYGALSVPTGRVTILVEADETGILLRWRERDGPVVEGPPEREGFGTRLAVVSVQGQLGGRITRQWLPEGLELEARLPAGALDRRRGARQ</sequence>
<keyword evidence="4" id="KW-0597">Phosphoprotein</keyword>
<dbReference type="PANTHER" id="PTHR41523">
    <property type="entry name" value="TWO-COMPONENT SYSTEM SENSOR PROTEIN"/>
    <property type="match status" value="1"/>
</dbReference>
<evidence type="ECO:0000256" key="5">
    <source>
        <dbReference type="ARBA" id="ARBA00022606"/>
    </source>
</evidence>
<dbReference type="Gene3D" id="3.30.565.10">
    <property type="entry name" value="Histidine kinase-like ATPase, C-terminal domain"/>
    <property type="match status" value="1"/>
</dbReference>
<keyword evidence="10" id="KW-0547">Nucleotide-binding</keyword>
<dbReference type="InterPro" id="IPR036890">
    <property type="entry name" value="HATPase_C_sf"/>
</dbReference>
<keyword evidence="13" id="KW-0157">Chromophore</keyword>
<dbReference type="InterPro" id="IPR011102">
    <property type="entry name" value="Sig_transdc_His_kinase_HWE"/>
</dbReference>
<feature type="domain" description="PAS" evidence="16">
    <location>
        <begin position="149"/>
        <end position="219"/>
    </location>
</feature>
<dbReference type="SUPFAM" id="SSF55785">
    <property type="entry name" value="PYP-like sensor domain (PAS domain)"/>
    <property type="match status" value="2"/>
</dbReference>
<gene>
    <name evidence="18" type="ORF">NRP21_13365</name>
</gene>
<evidence type="ECO:0000256" key="13">
    <source>
        <dbReference type="ARBA" id="ARBA00022991"/>
    </source>
</evidence>
<feature type="domain" description="PAC" evidence="17">
    <location>
        <begin position="96"/>
        <end position="148"/>
    </location>
</feature>
<dbReference type="InterPro" id="IPR000700">
    <property type="entry name" value="PAS-assoc_C"/>
</dbReference>
<evidence type="ECO:0000313" key="19">
    <source>
        <dbReference type="Proteomes" id="UP001524642"/>
    </source>
</evidence>
<evidence type="ECO:0000259" key="16">
    <source>
        <dbReference type="PROSITE" id="PS50112"/>
    </source>
</evidence>
<evidence type="ECO:0000256" key="4">
    <source>
        <dbReference type="ARBA" id="ARBA00022553"/>
    </source>
</evidence>
<accession>A0ABT1X4K7</accession>
<evidence type="ECO:0000256" key="14">
    <source>
        <dbReference type="ARBA" id="ARBA00023026"/>
    </source>
</evidence>
<organism evidence="18 19">
    <name type="scientific">Roseomonas populi</name>
    <dbReference type="NCBI Taxonomy" id="3121582"/>
    <lineage>
        <taxon>Bacteria</taxon>
        <taxon>Pseudomonadati</taxon>
        <taxon>Pseudomonadota</taxon>
        <taxon>Alphaproteobacteria</taxon>
        <taxon>Acetobacterales</taxon>
        <taxon>Roseomonadaceae</taxon>
        <taxon>Roseomonas</taxon>
    </lineage>
</organism>
<dbReference type="SMART" id="SM00086">
    <property type="entry name" value="PAC"/>
    <property type="match status" value="2"/>
</dbReference>
<keyword evidence="3" id="KW-0600">Photoreceptor protein</keyword>
<dbReference type="SMART" id="SM00091">
    <property type="entry name" value="PAS"/>
    <property type="match status" value="2"/>
</dbReference>
<comment type="caution">
    <text evidence="18">The sequence shown here is derived from an EMBL/GenBank/DDBJ whole genome shotgun (WGS) entry which is preliminary data.</text>
</comment>